<sequence>MTTTTSNLQTEAGWDGPYYRARAEGFEALFLPSPDEVLDEVCNVDAEVHLPDGSRWSATIFTMAEVDRLMKRWEETGEAAGGRCFWCSDGLIVRDPGIRGMVSVIAELLASGEFEGAFHRLDDSER</sequence>
<gene>
    <name evidence="1" type="ORF">ACFP0N_14560</name>
</gene>
<reference evidence="2" key="1">
    <citation type="journal article" date="2019" name="Int. J. Syst. Evol. Microbiol.">
        <title>The Global Catalogue of Microorganisms (GCM) 10K type strain sequencing project: providing services to taxonomists for standard genome sequencing and annotation.</title>
        <authorList>
            <consortium name="The Broad Institute Genomics Platform"/>
            <consortium name="The Broad Institute Genome Sequencing Center for Infectious Disease"/>
            <person name="Wu L."/>
            <person name="Ma J."/>
        </authorList>
    </citation>
    <scope>NUCLEOTIDE SEQUENCE [LARGE SCALE GENOMIC DNA]</scope>
    <source>
        <strain evidence="2">CGMCC 4.1469</strain>
    </source>
</reference>
<accession>A0ABW1EWG1</accession>
<organism evidence="1 2">
    <name type="scientific">Kitasatospora aburaviensis</name>
    <dbReference type="NCBI Taxonomy" id="67265"/>
    <lineage>
        <taxon>Bacteria</taxon>
        <taxon>Bacillati</taxon>
        <taxon>Actinomycetota</taxon>
        <taxon>Actinomycetes</taxon>
        <taxon>Kitasatosporales</taxon>
        <taxon>Streptomycetaceae</taxon>
        <taxon>Kitasatospora</taxon>
    </lineage>
</organism>
<evidence type="ECO:0000313" key="1">
    <source>
        <dbReference type="EMBL" id="MFC5886190.1"/>
    </source>
</evidence>
<dbReference type="Proteomes" id="UP001596067">
    <property type="component" value="Unassembled WGS sequence"/>
</dbReference>
<name>A0ABW1EWG1_9ACTN</name>
<dbReference type="EMBL" id="JBHSOD010000015">
    <property type="protein sequence ID" value="MFC5886190.1"/>
    <property type="molecule type" value="Genomic_DNA"/>
</dbReference>
<evidence type="ECO:0000313" key="2">
    <source>
        <dbReference type="Proteomes" id="UP001596067"/>
    </source>
</evidence>
<proteinExistence type="predicted"/>
<comment type="caution">
    <text evidence="1">The sequence shown here is derived from an EMBL/GenBank/DDBJ whole genome shotgun (WGS) entry which is preliminary data.</text>
</comment>
<protein>
    <submittedName>
        <fullName evidence="1">Uncharacterized protein</fullName>
    </submittedName>
</protein>
<keyword evidence="2" id="KW-1185">Reference proteome</keyword>
<dbReference type="RefSeq" id="WP_313764702.1">
    <property type="nucleotide sequence ID" value="NZ_BAAAVH010000071.1"/>
</dbReference>